<name>A0AAD7JYP7_9AGAR</name>
<dbReference type="Proteomes" id="UP001215598">
    <property type="component" value="Unassembled WGS sequence"/>
</dbReference>
<accession>A0AAD7JYP7</accession>
<protein>
    <submittedName>
        <fullName evidence="1">Uncharacterized protein</fullName>
    </submittedName>
</protein>
<evidence type="ECO:0000313" key="1">
    <source>
        <dbReference type="EMBL" id="KAJ7773143.1"/>
    </source>
</evidence>
<dbReference type="AlphaFoldDB" id="A0AAD7JYP7"/>
<evidence type="ECO:0000313" key="2">
    <source>
        <dbReference type="Proteomes" id="UP001215598"/>
    </source>
</evidence>
<organism evidence="1 2">
    <name type="scientific">Mycena metata</name>
    <dbReference type="NCBI Taxonomy" id="1033252"/>
    <lineage>
        <taxon>Eukaryota</taxon>
        <taxon>Fungi</taxon>
        <taxon>Dikarya</taxon>
        <taxon>Basidiomycota</taxon>
        <taxon>Agaricomycotina</taxon>
        <taxon>Agaricomycetes</taxon>
        <taxon>Agaricomycetidae</taxon>
        <taxon>Agaricales</taxon>
        <taxon>Marasmiineae</taxon>
        <taxon>Mycenaceae</taxon>
        <taxon>Mycena</taxon>
    </lineage>
</organism>
<gene>
    <name evidence="1" type="ORF">B0H16DRAFT_1714047</name>
</gene>
<sequence length="176" mass="19375">MSSSASYADLRLSPSLLSNGASSVNCEYQPGGCFRQDSRSRIVPRTMQFLHITIVSFFDTKIVFQAYIRPRNLTFSTERDEPTITIFPPTSFASAMQSTKTMGISDTIPVPGEMPWSLEAVKSARGAIYCSTYSCGDGVYRVAEMWGNRSFLVARDTLSTRPRLGVGLPRSFISGS</sequence>
<comment type="caution">
    <text evidence="1">The sequence shown here is derived from an EMBL/GenBank/DDBJ whole genome shotgun (WGS) entry which is preliminary data.</text>
</comment>
<dbReference type="EMBL" id="JARKIB010000013">
    <property type="protein sequence ID" value="KAJ7773143.1"/>
    <property type="molecule type" value="Genomic_DNA"/>
</dbReference>
<proteinExistence type="predicted"/>
<reference evidence="1" key="1">
    <citation type="submission" date="2023-03" db="EMBL/GenBank/DDBJ databases">
        <title>Massive genome expansion in bonnet fungi (Mycena s.s.) driven by repeated elements and novel gene families across ecological guilds.</title>
        <authorList>
            <consortium name="Lawrence Berkeley National Laboratory"/>
            <person name="Harder C.B."/>
            <person name="Miyauchi S."/>
            <person name="Viragh M."/>
            <person name="Kuo A."/>
            <person name="Thoen E."/>
            <person name="Andreopoulos B."/>
            <person name="Lu D."/>
            <person name="Skrede I."/>
            <person name="Drula E."/>
            <person name="Henrissat B."/>
            <person name="Morin E."/>
            <person name="Kohler A."/>
            <person name="Barry K."/>
            <person name="LaButti K."/>
            <person name="Morin E."/>
            <person name="Salamov A."/>
            <person name="Lipzen A."/>
            <person name="Mereny Z."/>
            <person name="Hegedus B."/>
            <person name="Baldrian P."/>
            <person name="Stursova M."/>
            <person name="Weitz H."/>
            <person name="Taylor A."/>
            <person name="Grigoriev I.V."/>
            <person name="Nagy L.G."/>
            <person name="Martin F."/>
            <person name="Kauserud H."/>
        </authorList>
    </citation>
    <scope>NUCLEOTIDE SEQUENCE</scope>
    <source>
        <strain evidence="1">CBHHK182m</strain>
    </source>
</reference>
<keyword evidence="2" id="KW-1185">Reference proteome</keyword>